<proteinExistence type="predicted"/>
<sequence length="167" mass="18765">MPVWRRQPRPVEKVDVNTNGDQSGVALPLQPEVTPSQKHDTTFKIPQVPKEKRRKLSDSPAPPDGVKPASHSPVVSASTSDCALKTESSIRMSQKRKHNSNSEGSTVLPKKHCPSRSSDSKTLLKITQKVDKEGRQLKRRYSYDDKSAQSCEEVQPHRLSTKRRKTM</sequence>
<accession>A0A067QX38</accession>
<evidence type="ECO:0000313" key="2">
    <source>
        <dbReference type="EMBL" id="KDR13929.1"/>
    </source>
</evidence>
<name>A0A067QX38_ZOONE</name>
<dbReference type="AlphaFoldDB" id="A0A067QX38"/>
<evidence type="ECO:0000313" key="3">
    <source>
        <dbReference type="Proteomes" id="UP000027135"/>
    </source>
</evidence>
<evidence type="ECO:0000256" key="1">
    <source>
        <dbReference type="SAM" id="MobiDB-lite"/>
    </source>
</evidence>
<dbReference type="InParanoid" id="A0A067QX38"/>
<dbReference type="Proteomes" id="UP000027135">
    <property type="component" value="Unassembled WGS sequence"/>
</dbReference>
<feature type="compositionally biased region" description="Basic and acidic residues" evidence="1">
    <location>
        <begin position="128"/>
        <end position="147"/>
    </location>
</feature>
<protein>
    <submittedName>
        <fullName evidence="2">Uncharacterized protein</fullName>
    </submittedName>
</protein>
<gene>
    <name evidence="2" type="ORF">L798_11076</name>
</gene>
<keyword evidence="3" id="KW-1185">Reference proteome</keyword>
<feature type="region of interest" description="Disordered" evidence="1">
    <location>
        <begin position="1"/>
        <end position="167"/>
    </location>
</feature>
<dbReference type="EMBL" id="KK852910">
    <property type="protein sequence ID" value="KDR13929.1"/>
    <property type="molecule type" value="Genomic_DNA"/>
</dbReference>
<feature type="compositionally biased region" description="Polar residues" evidence="1">
    <location>
        <begin position="73"/>
        <end position="92"/>
    </location>
</feature>
<organism evidence="2 3">
    <name type="scientific">Zootermopsis nevadensis</name>
    <name type="common">Dampwood termite</name>
    <dbReference type="NCBI Taxonomy" id="136037"/>
    <lineage>
        <taxon>Eukaryota</taxon>
        <taxon>Metazoa</taxon>
        <taxon>Ecdysozoa</taxon>
        <taxon>Arthropoda</taxon>
        <taxon>Hexapoda</taxon>
        <taxon>Insecta</taxon>
        <taxon>Pterygota</taxon>
        <taxon>Neoptera</taxon>
        <taxon>Polyneoptera</taxon>
        <taxon>Dictyoptera</taxon>
        <taxon>Blattodea</taxon>
        <taxon>Blattoidea</taxon>
        <taxon>Termitoidae</taxon>
        <taxon>Termopsidae</taxon>
        <taxon>Zootermopsis</taxon>
    </lineage>
</organism>
<reference evidence="2 3" key="1">
    <citation type="journal article" date="2014" name="Nat. Commun.">
        <title>Molecular traces of alternative social organization in a termite genome.</title>
        <authorList>
            <person name="Terrapon N."/>
            <person name="Li C."/>
            <person name="Robertson H.M."/>
            <person name="Ji L."/>
            <person name="Meng X."/>
            <person name="Booth W."/>
            <person name="Chen Z."/>
            <person name="Childers C.P."/>
            <person name="Glastad K.M."/>
            <person name="Gokhale K."/>
            <person name="Gowin J."/>
            <person name="Gronenberg W."/>
            <person name="Hermansen R.A."/>
            <person name="Hu H."/>
            <person name="Hunt B.G."/>
            <person name="Huylmans A.K."/>
            <person name="Khalil S.M."/>
            <person name="Mitchell R.D."/>
            <person name="Munoz-Torres M.C."/>
            <person name="Mustard J.A."/>
            <person name="Pan H."/>
            <person name="Reese J.T."/>
            <person name="Scharf M.E."/>
            <person name="Sun F."/>
            <person name="Vogel H."/>
            <person name="Xiao J."/>
            <person name="Yang W."/>
            <person name="Yang Z."/>
            <person name="Yang Z."/>
            <person name="Zhou J."/>
            <person name="Zhu J."/>
            <person name="Brent C.S."/>
            <person name="Elsik C.G."/>
            <person name="Goodisman M.A."/>
            <person name="Liberles D.A."/>
            <person name="Roe R.M."/>
            <person name="Vargo E.L."/>
            <person name="Vilcinskas A."/>
            <person name="Wang J."/>
            <person name="Bornberg-Bauer E."/>
            <person name="Korb J."/>
            <person name="Zhang G."/>
            <person name="Liebig J."/>
        </authorList>
    </citation>
    <scope>NUCLEOTIDE SEQUENCE [LARGE SCALE GENOMIC DNA]</scope>
    <source>
        <tissue evidence="2">Whole organism</tissue>
    </source>
</reference>